<evidence type="ECO:0000256" key="2">
    <source>
        <dbReference type="ARBA" id="ARBA00022525"/>
    </source>
</evidence>
<proteinExistence type="predicted"/>
<gene>
    <name evidence="9" type="ORF">pipiens_008102</name>
</gene>
<dbReference type="InterPro" id="IPR037941">
    <property type="entry name" value="SeP"/>
</dbReference>
<evidence type="ECO:0000313" key="10">
    <source>
        <dbReference type="Proteomes" id="UP001562425"/>
    </source>
</evidence>
<evidence type="ECO:0000256" key="3">
    <source>
        <dbReference type="ARBA" id="ARBA00022729"/>
    </source>
</evidence>
<dbReference type="AlphaFoldDB" id="A0ABD1DIK6"/>
<evidence type="ECO:0000256" key="6">
    <source>
        <dbReference type="SAM" id="MobiDB-lite"/>
    </source>
</evidence>
<keyword evidence="5" id="KW-0325">Glycoprotein</keyword>
<keyword evidence="4" id="KW-0712">Selenocysteine</keyword>
<feature type="compositionally biased region" description="Low complexity" evidence="6">
    <location>
        <begin position="266"/>
        <end position="289"/>
    </location>
</feature>
<keyword evidence="10" id="KW-1185">Reference proteome</keyword>
<feature type="compositionally biased region" description="Acidic residues" evidence="6">
    <location>
        <begin position="299"/>
        <end position="314"/>
    </location>
</feature>
<feature type="signal peptide" evidence="7">
    <location>
        <begin position="1"/>
        <end position="20"/>
    </location>
</feature>
<protein>
    <recommendedName>
        <fullName evidence="8">Selenoprotein P N-terminal domain-containing protein</fullName>
    </recommendedName>
</protein>
<evidence type="ECO:0000256" key="7">
    <source>
        <dbReference type="SAM" id="SignalP"/>
    </source>
</evidence>
<dbReference type="GO" id="GO:0005576">
    <property type="term" value="C:extracellular region"/>
    <property type="evidence" value="ECO:0007669"/>
    <property type="project" value="UniProtKB-SubCell"/>
</dbReference>
<dbReference type="Proteomes" id="UP001562425">
    <property type="component" value="Unassembled WGS sequence"/>
</dbReference>
<dbReference type="PANTHER" id="PTHR10105:SF2">
    <property type="entry name" value="AGAP003297-PA"/>
    <property type="match status" value="1"/>
</dbReference>
<evidence type="ECO:0000256" key="4">
    <source>
        <dbReference type="ARBA" id="ARBA00022933"/>
    </source>
</evidence>
<name>A0ABD1DIK6_CULPP</name>
<accession>A0ABD1DIK6</accession>
<sequence length="518" mass="58973">MAPRWLPLVTAVVIPMLVLAQGGMSVDQDATCSQLDRKQYLDQETTEPMVEEDFRGQVTVLYSVAPPKSRLTQRIYRERDPIFFNKIVFEEQIQLAKNASHCPAPLHHYHLPPHLLVVPFFQLSQPDFRFEGNGYSDSVQFILGASAARYPEECDEFVDFEDFLDNVTSIAAGYNISVYPNPLNENGTYAMYGLKEFQVYVLDRCSRIAYIIEPPWSLIQYSYVKAAVLSTLYDRPCGECDVDNFLNSSLPVQKMAELQQMPTVKSTSTTTTTTTTTTEPSSSSTSASTPRSDVRPYDDSTESDEPMSTEEYSEPPEPTTTEEVMLFRSNITDANVTDDEDDPFANLTVTGPELSIPLKIVIPSIHIHYNQPREDGTSYDKYSYVVFQSDNPSVHQHDPSDERDPPASLREISLANSTANSTLRVDGVLWPLPQLAEILNSSSRILYDDRTTQVFRKVARYNVSGFDELEELSIASQYAAWKRRQAERAELAKTEKRQYIRKHYERLIQWLSWQFDKS</sequence>
<organism evidence="9 10">
    <name type="scientific">Culex pipiens pipiens</name>
    <name type="common">Northern house mosquito</name>
    <dbReference type="NCBI Taxonomy" id="38569"/>
    <lineage>
        <taxon>Eukaryota</taxon>
        <taxon>Metazoa</taxon>
        <taxon>Ecdysozoa</taxon>
        <taxon>Arthropoda</taxon>
        <taxon>Hexapoda</taxon>
        <taxon>Insecta</taxon>
        <taxon>Pterygota</taxon>
        <taxon>Neoptera</taxon>
        <taxon>Endopterygota</taxon>
        <taxon>Diptera</taxon>
        <taxon>Nematocera</taxon>
        <taxon>Culicoidea</taxon>
        <taxon>Culicidae</taxon>
        <taxon>Culicinae</taxon>
        <taxon>Culicini</taxon>
        <taxon>Culex</taxon>
        <taxon>Culex</taxon>
    </lineage>
</organism>
<dbReference type="Pfam" id="PF04592">
    <property type="entry name" value="SelP_N"/>
    <property type="match status" value="1"/>
</dbReference>
<keyword evidence="3 7" id="KW-0732">Signal</keyword>
<dbReference type="InterPro" id="IPR007671">
    <property type="entry name" value="Selenoprotein-P_N"/>
</dbReference>
<comment type="caution">
    <text evidence="9">The sequence shown here is derived from an EMBL/GenBank/DDBJ whole genome shotgun (WGS) entry which is preliminary data.</text>
</comment>
<keyword evidence="2" id="KW-0964">Secreted</keyword>
<feature type="chain" id="PRO_5044850048" description="Selenoprotein P N-terminal domain-containing protein" evidence="7">
    <location>
        <begin position="21"/>
        <end position="518"/>
    </location>
</feature>
<feature type="domain" description="Selenoprotein P N-terminal" evidence="8">
    <location>
        <begin position="176"/>
        <end position="316"/>
    </location>
</feature>
<reference evidence="9 10" key="1">
    <citation type="submission" date="2024-05" db="EMBL/GenBank/DDBJ databases">
        <title>Culex pipiens pipiens assembly and annotation.</title>
        <authorList>
            <person name="Alout H."/>
            <person name="Durand T."/>
        </authorList>
    </citation>
    <scope>NUCLEOTIDE SEQUENCE [LARGE SCALE GENOMIC DNA]</scope>
    <source>
        <strain evidence="9">HA-2024</strain>
        <tissue evidence="9">Whole body</tissue>
    </source>
</reference>
<dbReference type="PANTHER" id="PTHR10105">
    <property type="entry name" value="SELENOPROTEIN P"/>
    <property type="match status" value="1"/>
</dbReference>
<feature type="region of interest" description="Disordered" evidence="6">
    <location>
        <begin position="257"/>
        <end position="320"/>
    </location>
</feature>
<dbReference type="EMBL" id="JBEHCU010005507">
    <property type="protein sequence ID" value="KAL1399579.1"/>
    <property type="molecule type" value="Genomic_DNA"/>
</dbReference>
<evidence type="ECO:0000256" key="1">
    <source>
        <dbReference type="ARBA" id="ARBA00004613"/>
    </source>
</evidence>
<comment type="subcellular location">
    <subcellularLocation>
        <location evidence="1">Secreted</location>
    </subcellularLocation>
</comment>
<evidence type="ECO:0000256" key="5">
    <source>
        <dbReference type="ARBA" id="ARBA00023180"/>
    </source>
</evidence>
<evidence type="ECO:0000259" key="8">
    <source>
        <dbReference type="Pfam" id="PF04592"/>
    </source>
</evidence>
<evidence type="ECO:0000313" key="9">
    <source>
        <dbReference type="EMBL" id="KAL1399579.1"/>
    </source>
</evidence>